<dbReference type="AlphaFoldDB" id="W8BIS0"/>
<evidence type="ECO:0000313" key="1">
    <source>
        <dbReference type="EMBL" id="JAB98632.1"/>
    </source>
</evidence>
<protein>
    <submittedName>
        <fullName evidence="1">Uncharacterized protein</fullName>
    </submittedName>
</protein>
<reference evidence="1" key="2">
    <citation type="journal article" date="2014" name="BMC Genomics">
        <title>A genomic perspective to assessing quality of mass-reared SIT flies used in Mediterranean fruit fly (Ceratitis capitata) eradication in California.</title>
        <authorList>
            <person name="Calla B."/>
            <person name="Hall B."/>
            <person name="Hou S."/>
            <person name="Geib S.M."/>
        </authorList>
    </citation>
    <scope>NUCLEOTIDE SEQUENCE</scope>
</reference>
<accession>W8BIS0</accession>
<proteinExistence type="evidence at transcript level"/>
<sequence>MIKQEELEQVSERENLKNNKKAVANIGSVKPLQNIRFIGTLKSNCNVRSAEVRLRADVSHVASGSLYKCVKTLHLLGYRPTQINKGSRFEGMHLKNTVL</sequence>
<dbReference type="EMBL" id="GAMC01007923">
    <property type="protein sequence ID" value="JAB98632.1"/>
    <property type="molecule type" value="mRNA"/>
</dbReference>
<reference evidence="1" key="1">
    <citation type="submission" date="2013-07" db="EMBL/GenBank/DDBJ databases">
        <authorList>
            <person name="Geib S."/>
        </authorList>
    </citation>
    <scope>NUCLEOTIDE SEQUENCE</scope>
</reference>
<name>W8BIS0_CERCA</name>
<organism evidence="1">
    <name type="scientific">Ceratitis capitata</name>
    <name type="common">Mediterranean fruit fly</name>
    <name type="synonym">Tephritis capitata</name>
    <dbReference type="NCBI Taxonomy" id="7213"/>
    <lineage>
        <taxon>Eukaryota</taxon>
        <taxon>Metazoa</taxon>
        <taxon>Ecdysozoa</taxon>
        <taxon>Arthropoda</taxon>
        <taxon>Hexapoda</taxon>
        <taxon>Insecta</taxon>
        <taxon>Pterygota</taxon>
        <taxon>Neoptera</taxon>
        <taxon>Endopterygota</taxon>
        <taxon>Diptera</taxon>
        <taxon>Brachycera</taxon>
        <taxon>Muscomorpha</taxon>
        <taxon>Tephritoidea</taxon>
        <taxon>Tephritidae</taxon>
        <taxon>Ceratitis</taxon>
        <taxon>Ceratitis</taxon>
    </lineage>
</organism>